<dbReference type="PANTHER" id="PTHR13355">
    <property type="entry name" value="GLUCOSAMINE 6-PHOSPHATE N-ACETYLTRANSFERASE"/>
    <property type="match status" value="1"/>
</dbReference>
<evidence type="ECO:0000313" key="3">
    <source>
        <dbReference type="Proteomes" id="UP000318717"/>
    </source>
</evidence>
<dbReference type="AlphaFoldDB" id="A0A4Y3HS78"/>
<feature type="domain" description="N-acetyltransferase" evidence="1">
    <location>
        <begin position="1"/>
        <end position="137"/>
    </location>
</feature>
<dbReference type="OrthoDB" id="9796171at2"/>
<sequence length="137" mass="15632">MRVEIVNWQSKDEIFLVRNTVFTAEQGIDTHLDFDGQDESAIHAIIYDNDEPVATGRMLEDGHIGRIAVLISHRGKGLGTIIVEAMIDEARNRNFTKVYLGAQVHALDFYQKLRFESIGERYEEVGIEHQTMQLSLN</sequence>
<dbReference type="PANTHER" id="PTHR13355:SF11">
    <property type="entry name" value="GLUCOSAMINE 6-PHOSPHATE N-ACETYLTRANSFERASE"/>
    <property type="match status" value="1"/>
</dbReference>
<dbReference type="SUPFAM" id="SSF55729">
    <property type="entry name" value="Acyl-CoA N-acyltransferases (Nat)"/>
    <property type="match status" value="1"/>
</dbReference>
<name>A0A4Y3HS78_9VIBR</name>
<proteinExistence type="predicted"/>
<evidence type="ECO:0000313" key="2">
    <source>
        <dbReference type="EMBL" id="GEA50003.1"/>
    </source>
</evidence>
<reference evidence="2 3" key="1">
    <citation type="submission" date="2019-06" db="EMBL/GenBank/DDBJ databases">
        <title>Whole genome shotgun sequence of Vibrio inusitatus NBRC 102082.</title>
        <authorList>
            <person name="Hosoyama A."/>
            <person name="Uohara A."/>
            <person name="Ohji S."/>
            <person name="Ichikawa N."/>
        </authorList>
    </citation>
    <scope>NUCLEOTIDE SEQUENCE [LARGE SCALE GENOMIC DNA]</scope>
    <source>
        <strain evidence="2 3">NBRC 102082</strain>
    </source>
</reference>
<dbReference type="InterPro" id="IPR016181">
    <property type="entry name" value="Acyl_CoA_acyltransferase"/>
</dbReference>
<evidence type="ECO:0000259" key="1">
    <source>
        <dbReference type="PROSITE" id="PS51186"/>
    </source>
</evidence>
<comment type="caution">
    <text evidence="2">The sequence shown here is derived from an EMBL/GenBank/DDBJ whole genome shotgun (WGS) entry which is preliminary data.</text>
</comment>
<dbReference type="Pfam" id="PF13673">
    <property type="entry name" value="Acetyltransf_10"/>
    <property type="match status" value="1"/>
</dbReference>
<accession>A0A4Y3HS78</accession>
<dbReference type="InterPro" id="IPR039143">
    <property type="entry name" value="GNPNAT1-like"/>
</dbReference>
<dbReference type="GO" id="GO:0004343">
    <property type="term" value="F:glucosamine 6-phosphate N-acetyltransferase activity"/>
    <property type="evidence" value="ECO:0007669"/>
    <property type="project" value="TreeGrafter"/>
</dbReference>
<dbReference type="Gene3D" id="3.40.630.30">
    <property type="match status" value="1"/>
</dbReference>
<dbReference type="PROSITE" id="PS51186">
    <property type="entry name" value="GNAT"/>
    <property type="match status" value="1"/>
</dbReference>
<keyword evidence="3" id="KW-1185">Reference proteome</keyword>
<dbReference type="RefSeq" id="WP_141344334.1">
    <property type="nucleotide sequence ID" value="NZ_BJLF01000003.1"/>
</dbReference>
<dbReference type="CDD" id="cd04301">
    <property type="entry name" value="NAT_SF"/>
    <property type="match status" value="1"/>
</dbReference>
<keyword evidence="2" id="KW-0808">Transferase</keyword>
<gene>
    <name evidence="2" type="ORF">VIN01S_08070</name>
</gene>
<protein>
    <submittedName>
        <fullName evidence="2">Acetyltransferase</fullName>
    </submittedName>
</protein>
<organism evidence="2 3">
    <name type="scientific">Vibrio inusitatus NBRC 102082</name>
    <dbReference type="NCBI Taxonomy" id="1219070"/>
    <lineage>
        <taxon>Bacteria</taxon>
        <taxon>Pseudomonadati</taxon>
        <taxon>Pseudomonadota</taxon>
        <taxon>Gammaproteobacteria</taxon>
        <taxon>Vibrionales</taxon>
        <taxon>Vibrionaceae</taxon>
        <taxon>Vibrio</taxon>
    </lineage>
</organism>
<dbReference type="Proteomes" id="UP000318717">
    <property type="component" value="Unassembled WGS sequence"/>
</dbReference>
<dbReference type="EMBL" id="BJLF01000003">
    <property type="protein sequence ID" value="GEA50003.1"/>
    <property type="molecule type" value="Genomic_DNA"/>
</dbReference>
<dbReference type="InterPro" id="IPR000182">
    <property type="entry name" value="GNAT_dom"/>
</dbReference>